<evidence type="ECO:0000256" key="1">
    <source>
        <dbReference type="SAM" id="Phobius"/>
    </source>
</evidence>
<dbReference type="RefSeq" id="WP_338345831.1">
    <property type="nucleotide sequence ID" value="NZ_CAUZLR010000001.1"/>
</dbReference>
<dbReference type="EMBL" id="CAUZLR010000001">
    <property type="protein sequence ID" value="CAK1225863.1"/>
    <property type="molecule type" value="Genomic_DNA"/>
</dbReference>
<reference evidence="2 3" key="1">
    <citation type="submission" date="2023-10" db="EMBL/GenBank/DDBJ databases">
        <authorList>
            <person name="Botero Cardona J."/>
        </authorList>
    </citation>
    <scope>NUCLEOTIDE SEQUENCE [LARGE SCALE GENOMIC DNA]</scope>
    <source>
        <strain evidence="2 3">R-54839</strain>
    </source>
</reference>
<comment type="caution">
    <text evidence="2">The sequence shown here is derived from an EMBL/GenBank/DDBJ whole genome shotgun (WGS) entry which is preliminary data.</text>
</comment>
<sequence length="85" mass="9797">MPPHNIDEWAALITIMSILLTGLIGLINIWIIRPLKDMMSNLSEKFGTLNRTLEIMQGDVDRIDEKVNDHEKRIYGLEIQTHPES</sequence>
<keyword evidence="1" id="KW-1133">Transmembrane helix</keyword>
<evidence type="ECO:0000313" key="3">
    <source>
        <dbReference type="Proteomes" id="UP001314261"/>
    </source>
</evidence>
<organism evidence="2 3">
    <name type="scientific">Fructobacillus fructosus</name>
    <dbReference type="NCBI Taxonomy" id="1631"/>
    <lineage>
        <taxon>Bacteria</taxon>
        <taxon>Bacillati</taxon>
        <taxon>Bacillota</taxon>
        <taxon>Bacilli</taxon>
        <taxon>Lactobacillales</taxon>
        <taxon>Lactobacillaceae</taxon>
        <taxon>Fructobacillus</taxon>
    </lineage>
</organism>
<keyword evidence="3" id="KW-1185">Reference proteome</keyword>
<accession>A0ABM9MMP1</accession>
<keyword evidence="1" id="KW-0472">Membrane</keyword>
<protein>
    <submittedName>
        <fullName evidence="2">Uncharacterized protein</fullName>
    </submittedName>
</protein>
<keyword evidence="1" id="KW-0812">Transmembrane</keyword>
<feature type="transmembrane region" description="Helical" evidence="1">
    <location>
        <begin position="12"/>
        <end position="32"/>
    </location>
</feature>
<proteinExistence type="predicted"/>
<name>A0ABM9MMP1_9LACO</name>
<dbReference type="Proteomes" id="UP001314261">
    <property type="component" value="Unassembled WGS sequence"/>
</dbReference>
<gene>
    <name evidence="2" type="ORF">R54839_PPFHFPJH_00189</name>
</gene>
<evidence type="ECO:0000313" key="2">
    <source>
        <dbReference type="EMBL" id="CAK1225863.1"/>
    </source>
</evidence>